<reference evidence="1" key="1">
    <citation type="journal article" date="2020" name="New Phytol.">
        <title>Comparative genomics reveals dynamic genome evolution in host specialist ectomycorrhizal fungi.</title>
        <authorList>
            <person name="Lofgren L.A."/>
            <person name="Nguyen N.H."/>
            <person name="Vilgalys R."/>
            <person name="Ruytinx J."/>
            <person name="Liao H.L."/>
            <person name="Branco S."/>
            <person name="Kuo A."/>
            <person name="LaButti K."/>
            <person name="Lipzen A."/>
            <person name="Andreopoulos W."/>
            <person name="Pangilinan J."/>
            <person name="Riley R."/>
            <person name="Hundley H."/>
            <person name="Na H."/>
            <person name="Barry K."/>
            <person name="Grigoriev I.V."/>
            <person name="Stajich J.E."/>
            <person name="Kennedy P.G."/>
        </authorList>
    </citation>
    <scope>NUCLEOTIDE SEQUENCE</scope>
    <source>
        <strain evidence="1">FC423</strain>
    </source>
</reference>
<dbReference type="OrthoDB" id="3236755at2759"/>
<name>A0A9P7FBH0_9AGAM</name>
<keyword evidence="2" id="KW-1185">Reference proteome</keyword>
<evidence type="ECO:0000313" key="2">
    <source>
        <dbReference type="Proteomes" id="UP000823399"/>
    </source>
</evidence>
<comment type="caution">
    <text evidence="1">The sequence shown here is derived from an EMBL/GenBank/DDBJ whole genome shotgun (WGS) entry which is preliminary data.</text>
</comment>
<protein>
    <submittedName>
        <fullName evidence="1">Uncharacterized protein</fullName>
    </submittedName>
</protein>
<proteinExistence type="predicted"/>
<dbReference type="RefSeq" id="XP_041295277.1">
    <property type="nucleotide sequence ID" value="XM_041439683.1"/>
</dbReference>
<gene>
    <name evidence="1" type="ORF">F5147DRAFT_744584</name>
</gene>
<sequence>MSLFQTVISIDTSLERLKTALSHLPDNIPLGNQRYNFEHFSPDPEKIELYGTSEAAINHELEVTFAKKGRRDDSAPCPFEFEECGPGLTAVVDVLRAVLHKDPNSLHHVYKIPAQKMVDVEPEVGDNIVEALTINHCDYVDVPEPVPKGKGGSISCHKKNDPKKVIIFRCVGTAKGYTTAWKCETHIKKHIFGHATICEHIPCPMKEELDGGLAADAPSAKVAHLQASKPKAVSSTPSVPSTTTKRTSMQPSVKQILKKACLDQQTNQLDADIVELFCVGGIPPSKVDLPQWKIMWWHTVPSYEPASASKLEEYLIPAEAGFVRTKQLEHLWSCNNLSMTLDGQTTRLPESVYTVHIITPICHIFLFEGNEASDESHTAEHILRSLMKKKVQKKYPWIINIPDPCHRMNLLIKDICTIPIFQPKSTFANSKLKQVRKKQEITRGLDVNDSFMPDMHESLEFQLLLSQLLAVTGPPAKATKCLESSFATAANVYAFWLALFKKNVIKLPVHVLEKIHRLSNYRFNQTINSAPSDTFIVAFFLIPHTYAAILKNINPLALTLIHIHHANLSASIMADDNVILQRIGNFLVSQLQVEYESKEYTIHGLDGNIALAKLNEQIIAYSKGAWPFNCPLTDDTNILKYWTGFLDHDNANILAFFGVKIFSITVNSMADECAASTITWLNSALCNRQKSTTLINQVQIRQWHLMTLENVCQISLSCSLLFLLLTE</sequence>
<dbReference type="InterPro" id="IPR012337">
    <property type="entry name" value="RNaseH-like_sf"/>
</dbReference>
<dbReference type="AlphaFoldDB" id="A0A9P7FBH0"/>
<dbReference type="SUPFAM" id="SSF53098">
    <property type="entry name" value="Ribonuclease H-like"/>
    <property type="match status" value="1"/>
</dbReference>
<accession>A0A9P7FBH0</accession>
<dbReference type="EMBL" id="JABBWM010000015">
    <property type="protein sequence ID" value="KAG2112346.1"/>
    <property type="molecule type" value="Genomic_DNA"/>
</dbReference>
<organism evidence="1 2">
    <name type="scientific">Suillus discolor</name>
    <dbReference type="NCBI Taxonomy" id="1912936"/>
    <lineage>
        <taxon>Eukaryota</taxon>
        <taxon>Fungi</taxon>
        <taxon>Dikarya</taxon>
        <taxon>Basidiomycota</taxon>
        <taxon>Agaricomycotina</taxon>
        <taxon>Agaricomycetes</taxon>
        <taxon>Agaricomycetidae</taxon>
        <taxon>Boletales</taxon>
        <taxon>Suillineae</taxon>
        <taxon>Suillaceae</taxon>
        <taxon>Suillus</taxon>
    </lineage>
</organism>
<dbReference type="GeneID" id="64701942"/>
<evidence type="ECO:0000313" key="1">
    <source>
        <dbReference type="EMBL" id="KAG2112346.1"/>
    </source>
</evidence>
<dbReference type="Proteomes" id="UP000823399">
    <property type="component" value="Unassembled WGS sequence"/>
</dbReference>